<evidence type="ECO:0000313" key="3">
    <source>
        <dbReference type="EMBL" id="HIU01865.1"/>
    </source>
</evidence>
<comment type="caution">
    <text evidence="3">The sequence shown here is derived from an EMBL/GenBank/DDBJ whole genome shotgun (WGS) entry which is preliminary data.</text>
</comment>
<proteinExistence type="predicted"/>
<feature type="compositionally biased region" description="Polar residues" evidence="1">
    <location>
        <begin position="37"/>
        <end position="64"/>
    </location>
</feature>
<gene>
    <name evidence="3" type="ORF">IAB63_01250</name>
</gene>
<feature type="chain" id="PRO_5039071845" description="Lipoprotein" evidence="2">
    <location>
        <begin position="22"/>
        <end position="234"/>
    </location>
</feature>
<organism evidence="3 4">
    <name type="scientific">Candidatus Onthocola gallistercoris</name>
    <dbReference type="NCBI Taxonomy" id="2840876"/>
    <lineage>
        <taxon>Bacteria</taxon>
        <taxon>Bacillati</taxon>
        <taxon>Bacillota</taxon>
        <taxon>Bacilli</taxon>
        <taxon>Candidatus Onthocola</taxon>
    </lineage>
</organism>
<reference evidence="3" key="1">
    <citation type="submission" date="2020-10" db="EMBL/GenBank/DDBJ databases">
        <authorList>
            <person name="Gilroy R."/>
        </authorList>
    </citation>
    <scope>NUCLEOTIDE SEQUENCE</scope>
    <source>
        <strain evidence="3">CHK187-14744</strain>
    </source>
</reference>
<feature type="region of interest" description="Disordered" evidence="1">
    <location>
        <begin position="24"/>
        <end position="78"/>
    </location>
</feature>
<evidence type="ECO:0000256" key="2">
    <source>
        <dbReference type="SAM" id="SignalP"/>
    </source>
</evidence>
<evidence type="ECO:0000313" key="4">
    <source>
        <dbReference type="Proteomes" id="UP000824164"/>
    </source>
</evidence>
<evidence type="ECO:0008006" key="5">
    <source>
        <dbReference type="Google" id="ProtNLM"/>
    </source>
</evidence>
<feature type="signal peptide" evidence="2">
    <location>
        <begin position="1"/>
        <end position="21"/>
    </location>
</feature>
<dbReference type="AlphaFoldDB" id="A0A9D1KWX6"/>
<dbReference type="EMBL" id="DVLT01000007">
    <property type="protein sequence ID" value="HIU01865.1"/>
    <property type="molecule type" value="Genomic_DNA"/>
</dbReference>
<protein>
    <recommendedName>
        <fullName evidence="5">Lipoprotein</fullName>
    </recommendedName>
</protein>
<sequence>MKRFVKICVLGLCLAMLTACGDRNHSDETETKHITVDEQTTSESESGSAAQTGEETVAETQPETSEAETTEQIQVPEEVDSMRPLMLGLCKEMTRGSTYDPSDSAFFWNSIYASINDGSWVHPDISLSDDGTGYMVPKEVMAEYANAMFSGTEILPDIPDTVGGISYDDDFGGYQLMSAESYSGTLDITNVEDTADGYTVTVAYTDRSGAVTPFTFTMTSGGSGAFACSIHNVE</sequence>
<reference evidence="3" key="2">
    <citation type="journal article" date="2021" name="PeerJ">
        <title>Extensive microbial diversity within the chicken gut microbiome revealed by metagenomics and culture.</title>
        <authorList>
            <person name="Gilroy R."/>
            <person name="Ravi A."/>
            <person name="Getino M."/>
            <person name="Pursley I."/>
            <person name="Horton D.L."/>
            <person name="Alikhan N.F."/>
            <person name="Baker D."/>
            <person name="Gharbi K."/>
            <person name="Hall N."/>
            <person name="Watson M."/>
            <person name="Adriaenssens E.M."/>
            <person name="Foster-Nyarko E."/>
            <person name="Jarju S."/>
            <person name="Secka A."/>
            <person name="Antonio M."/>
            <person name="Oren A."/>
            <person name="Chaudhuri R.R."/>
            <person name="La Ragione R."/>
            <person name="Hildebrand F."/>
            <person name="Pallen M.J."/>
        </authorList>
    </citation>
    <scope>NUCLEOTIDE SEQUENCE</scope>
    <source>
        <strain evidence="3">CHK187-14744</strain>
    </source>
</reference>
<evidence type="ECO:0000256" key="1">
    <source>
        <dbReference type="SAM" id="MobiDB-lite"/>
    </source>
</evidence>
<name>A0A9D1KWX6_9FIRM</name>
<feature type="compositionally biased region" description="Basic and acidic residues" evidence="1">
    <location>
        <begin position="24"/>
        <end position="36"/>
    </location>
</feature>
<accession>A0A9D1KWX6</accession>
<dbReference type="Proteomes" id="UP000824164">
    <property type="component" value="Unassembled WGS sequence"/>
</dbReference>
<dbReference type="PROSITE" id="PS51257">
    <property type="entry name" value="PROKAR_LIPOPROTEIN"/>
    <property type="match status" value="1"/>
</dbReference>
<keyword evidence="2" id="KW-0732">Signal</keyword>